<dbReference type="Proteomes" id="UP000191897">
    <property type="component" value="Unassembled WGS sequence"/>
</dbReference>
<dbReference type="EMBL" id="FBWC01000037">
    <property type="protein sequence ID" value="CUX65948.1"/>
    <property type="molecule type" value="Genomic_DNA"/>
</dbReference>
<evidence type="ECO:0000313" key="1">
    <source>
        <dbReference type="EMBL" id="CUX65948.1"/>
    </source>
</evidence>
<dbReference type="AlphaFoldDB" id="A0A1S7SCS1"/>
<organism evidence="1 2">
    <name type="scientific">Agrobacterium tumefaciens str. Kerr 14</name>
    <dbReference type="NCBI Taxonomy" id="1183424"/>
    <lineage>
        <taxon>Bacteria</taxon>
        <taxon>Pseudomonadati</taxon>
        <taxon>Pseudomonadota</taxon>
        <taxon>Alphaproteobacteria</taxon>
        <taxon>Hyphomicrobiales</taxon>
        <taxon>Rhizobiaceae</taxon>
        <taxon>Rhizobium/Agrobacterium group</taxon>
        <taxon>Agrobacterium</taxon>
        <taxon>Agrobacterium tumefaciens complex</taxon>
    </lineage>
</organism>
<name>A0A1S7SCS1_AGRTU</name>
<evidence type="ECO:0000313" key="2">
    <source>
        <dbReference type="Proteomes" id="UP000191897"/>
    </source>
</evidence>
<accession>A0A1S7SCS1</accession>
<proteinExistence type="predicted"/>
<reference evidence="1 2" key="1">
    <citation type="submission" date="2016-01" db="EMBL/GenBank/DDBJ databases">
        <authorList>
            <person name="Oliw E.H."/>
        </authorList>
    </citation>
    <scope>NUCLEOTIDE SEQUENCE [LARGE SCALE GENOMIC DNA]</scope>
    <source>
        <strain evidence="1 2">Kerr 14</strain>
    </source>
</reference>
<evidence type="ECO:0008006" key="3">
    <source>
        <dbReference type="Google" id="ProtNLM"/>
    </source>
</evidence>
<sequence length="367" mass="40715">MSEPTISASDIDPVVRAAAELHAREAGQTLSQYLAGLVFNQPTAEDTEAWPEKSTGHQWRLSRHWADSEDFRHWNMCVRETLLSNVSASPTLKLVFIFNSRLHSAALLMGAAFHEASVSDFKLPRHQRSSVHPVQKRRNWYSHIVDDCLARSREVRQALLHRWTPTPRAEQLAIDAFVLLTELTPARTELLRLCQYDRPRAFSELAKHIDLAADQFQLSADLLAEVEGGTSAIELSDEQRFDNISTALLDRSGGGVSLTEGARVLGTTRQALHKRVKLGSAFGLMHGSEIVLPKFQFVTIDNKTRLLDGLAKVTKLFDDSGAGRWSMLQFLIDTDPNLAGTPQRILAEGRVSDVVAAAKAYLGVDEG</sequence>
<protein>
    <recommendedName>
        <fullName evidence="3">Antitoxin Xre/MbcA/ParS-like toxin-binding domain-containing protein</fullName>
    </recommendedName>
</protein>
<dbReference type="RefSeq" id="WP_080867644.1">
    <property type="nucleotide sequence ID" value="NZ_LT009732.1"/>
</dbReference>
<gene>
    <name evidence="1" type="ORF">AGR4C_pa60041</name>
</gene>